<keyword evidence="1" id="KW-0732">Signal</keyword>
<evidence type="ECO:0000256" key="1">
    <source>
        <dbReference type="SAM" id="SignalP"/>
    </source>
</evidence>
<comment type="caution">
    <text evidence="2">The sequence shown here is derived from an EMBL/GenBank/DDBJ whole genome shotgun (WGS) entry which is preliminary data.</text>
</comment>
<name>A0A7J7VZ13_MYOMY</name>
<dbReference type="AlphaFoldDB" id="A0A7J7VZ13"/>
<feature type="signal peptide" evidence="1">
    <location>
        <begin position="1"/>
        <end position="25"/>
    </location>
</feature>
<dbReference type="EMBL" id="JABWUV010000009">
    <property type="protein sequence ID" value="KAF6330372.1"/>
    <property type="molecule type" value="Genomic_DNA"/>
</dbReference>
<protein>
    <submittedName>
        <fullName evidence="2">Uncharacterized protein</fullName>
    </submittedName>
</protein>
<proteinExistence type="predicted"/>
<sequence length="121" mass="13031">MERNGLDSYLFKLKILAMLFLVAQHSSEFPRRSGSQTHFQQDHQALMSPPLLRRSAVPLGCGRASALGAAPAENSPGGLGLVQLSRAHLGALYAGEAQCLLSLQHSPLKQPRALEMSSLNI</sequence>
<feature type="chain" id="PRO_5029596973" evidence="1">
    <location>
        <begin position="26"/>
        <end position="121"/>
    </location>
</feature>
<dbReference type="Proteomes" id="UP000527355">
    <property type="component" value="Unassembled WGS sequence"/>
</dbReference>
<keyword evidence="3" id="KW-1185">Reference proteome</keyword>
<evidence type="ECO:0000313" key="3">
    <source>
        <dbReference type="Proteomes" id="UP000527355"/>
    </source>
</evidence>
<gene>
    <name evidence="2" type="ORF">mMyoMyo1_012362</name>
</gene>
<accession>A0A7J7VZ13</accession>
<evidence type="ECO:0000313" key="2">
    <source>
        <dbReference type="EMBL" id="KAF6330372.1"/>
    </source>
</evidence>
<reference evidence="2 3" key="1">
    <citation type="journal article" date="2020" name="Nature">
        <title>Six reference-quality genomes reveal evolution of bat adaptations.</title>
        <authorList>
            <person name="Jebb D."/>
            <person name="Huang Z."/>
            <person name="Pippel M."/>
            <person name="Hughes G.M."/>
            <person name="Lavrichenko K."/>
            <person name="Devanna P."/>
            <person name="Winkler S."/>
            <person name="Jermiin L.S."/>
            <person name="Skirmuntt E.C."/>
            <person name="Katzourakis A."/>
            <person name="Burkitt-Gray L."/>
            <person name="Ray D.A."/>
            <person name="Sullivan K.A.M."/>
            <person name="Roscito J.G."/>
            <person name="Kirilenko B.M."/>
            <person name="Davalos L.M."/>
            <person name="Corthals A.P."/>
            <person name="Power M.L."/>
            <person name="Jones G."/>
            <person name="Ransome R.D."/>
            <person name="Dechmann D.K.N."/>
            <person name="Locatelli A.G."/>
            <person name="Puechmaille S.J."/>
            <person name="Fedrigo O."/>
            <person name="Jarvis E.D."/>
            <person name="Hiller M."/>
            <person name="Vernes S.C."/>
            <person name="Myers E.W."/>
            <person name="Teeling E.C."/>
        </authorList>
    </citation>
    <scope>NUCLEOTIDE SEQUENCE [LARGE SCALE GENOMIC DNA]</scope>
    <source>
        <strain evidence="2">MMyoMyo1</strain>
        <tissue evidence="2">Flight muscle</tissue>
    </source>
</reference>
<organism evidence="2 3">
    <name type="scientific">Myotis myotis</name>
    <name type="common">Greater mouse-eared bat</name>
    <name type="synonym">Vespertilio myotis</name>
    <dbReference type="NCBI Taxonomy" id="51298"/>
    <lineage>
        <taxon>Eukaryota</taxon>
        <taxon>Metazoa</taxon>
        <taxon>Chordata</taxon>
        <taxon>Craniata</taxon>
        <taxon>Vertebrata</taxon>
        <taxon>Euteleostomi</taxon>
        <taxon>Mammalia</taxon>
        <taxon>Eutheria</taxon>
        <taxon>Laurasiatheria</taxon>
        <taxon>Chiroptera</taxon>
        <taxon>Yangochiroptera</taxon>
        <taxon>Vespertilionidae</taxon>
        <taxon>Myotis</taxon>
    </lineage>
</organism>